<organism evidence="1 2">
    <name type="scientific">Staurois parvus</name>
    <dbReference type="NCBI Taxonomy" id="386267"/>
    <lineage>
        <taxon>Eukaryota</taxon>
        <taxon>Metazoa</taxon>
        <taxon>Chordata</taxon>
        <taxon>Craniata</taxon>
        <taxon>Vertebrata</taxon>
        <taxon>Euteleostomi</taxon>
        <taxon>Amphibia</taxon>
        <taxon>Batrachia</taxon>
        <taxon>Anura</taxon>
        <taxon>Neobatrachia</taxon>
        <taxon>Ranoidea</taxon>
        <taxon>Ranidae</taxon>
        <taxon>Staurois</taxon>
    </lineage>
</organism>
<dbReference type="EMBL" id="CATNWA010020327">
    <property type="protein sequence ID" value="CAI9617815.1"/>
    <property type="molecule type" value="Genomic_DNA"/>
</dbReference>
<evidence type="ECO:0000313" key="1">
    <source>
        <dbReference type="EMBL" id="CAI9617815.1"/>
    </source>
</evidence>
<reference evidence="1" key="1">
    <citation type="submission" date="2023-05" db="EMBL/GenBank/DDBJ databases">
        <authorList>
            <person name="Stuckert A."/>
        </authorList>
    </citation>
    <scope>NUCLEOTIDE SEQUENCE</scope>
</reference>
<evidence type="ECO:0000313" key="2">
    <source>
        <dbReference type="Proteomes" id="UP001162483"/>
    </source>
</evidence>
<dbReference type="Proteomes" id="UP001162483">
    <property type="component" value="Unassembled WGS sequence"/>
</dbReference>
<gene>
    <name evidence="1" type="ORF">SPARVUS_LOCUS15598677</name>
</gene>
<feature type="non-terminal residue" evidence="1">
    <location>
        <position position="1"/>
    </location>
</feature>
<comment type="caution">
    <text evidence="1">The sequence shown here is derived from an EMBL/GenBank/DDBJ whole genome shotgun (WGS) entry which is preliminary data.</text>
</comment>
<sequence length="67" mass="7044">ATLCPVYPVIPGKTGQEVYRKPTCQLGSTRRVEIMVGVSMSPRAILLSRLGAQAGSVIGTGSRQTAQ</sequence>
<accession>A0ABN9H7R0</accession>
<keyword evidence="2" id="KW-1185">Reference proteome</keyword>
<name>A0ABN9H7R0_9NEOB</name>
<protein>
    <submittedName>
        <fullName evidence="1">Uncharacterized protein</fullName>
    </submittedName>
</protein>
<proteinExistence type="predicted"/>